<accession>A0ABW3ATM8</accession>
<dbReference type="Proteomes" id="UP001597010">
    <property type="component" value="Unassembled WGS sequence"/>
</dbReference>
<dbReference type="InterPro" id="IPR036390">
    <property type="entry name" value="WH_DNA-bd_sf"/>
</dbReference>
<evidence type="ECO:0000259" key="4">
    <source>
        <dbReference type="PROSITE" id="PS51118"/>
    </source>
</evidence>
<proteinExistence type="predicted"/>
<name>A0ABW3ATM8_9SPHI</name>
<evidence type="ECO:0000256" key="2">
    <source>
        <dbReference type="ARBA" id="ARBA00023125"/>
    </source>
</evidence>
<dbReference type="Gene3D" id="1.10.10.10">
    <property type="entry name" value="Winged helix-like DNA-binding domain superfamily/Winged helix DNA-binding domain"/>
    <property type="match status" value="1"/>
</dbReference>
<dbReference type="SUPFAM" id="SSF46785">
    <property type="entry name" value="Winged helix' DNA-binding domain"/>
    <property type="match status" value="1"/>
</dbReference>
<dbReference type="RefSeq" id="WP_377114364.1">
    <property type="nucleotide sequence ID" value="NZ_JBHTHZ010000005.1"/>
</dbReference>
<evidence type="ECO:0000256" key="3">
    <source>
        <dbReference type="ARBA" id="ARBA00023163"/>
    </source>
</evidence>
<evidence type="ECO:0000313" key="5">
    <source>
        <dbReference type="EMBL" id="MFD0793891.1"/>
    </source>
</evidence>
<dbReference type="InterPro" id="IPR036388">
    <property type="entry name" value="WH-like_DNA-bd_sf"/>
</dbReference>
<keyword evidence="6" id="KW-1185">Reference proteome</keyword>
<gene>
    <name evidence="5" type="ORF">ACFQZX_09690</name>
</gene>
<reference evidence="6" key="1">
    <citation type="journal article" date="2019" name="Int. J. Syst. Evol. Microbiol.">
        <title>The Global Catalogue of Microorganisms (GCM) 10K type strain sequencing project: providing services to taxonomists for standard genome sequencing and annotation.</title>
        <authorList>
            <consortium name="The Broad Institute Genomics Platform"/>
            <consortium name="The Broad Institute Genome Sequencing Center for Infectious Disease"/>
            <person name="Wu L."/>
            <person name="Ma J."/>
        </authorList>
    </citation>
    <scope>NUCLEOTIDE SEQUENCE [LARGE SCALE GENOMIC DNA]</scope>
    <source>
        <strain evidence="6">CCUG 61484</strain>
    </source>
</reference>
<evidence type="ECO:0000256" key="1">
    <source>
        <dbReference type="ARBA" id="ARBA00023015"/>
    </source>
</evidence>
<keyword evidence="2" id="KW-0238">DNA-binding</keyword>
<keyword evidence="3" id="KW-0804">Transcription</keyword>
<keyword evidence="1" id="KW-0805">Transcription regulation</keyword>
<organism evidence="5 6">
    <name type="scientific">Mucilaginibacter litoreus</name>
    <dbReference type="NCBI Taxonomy" id="1048221"/>
    <lineage>
        <taxon>Bacteria</taxon>
        <taxon>Pseudomonadati</taxon>
        <taxon>Bacteroidota</taxon>
        <taxon>Sphingobacteriia</taxon>
        <taxon>Sphingobacteriales</taxon>
        <taxon>Sphingobacteriaceae</taxon>
        <taxon>Mucilaginibacter</taxon>
    </lineage>
</organism>
<dbReference type="PROSITE" id="PS51118">
    <property type="entry name" value="HTH_HXLR"/>
    <property type="match status" value="1"/>
</dbReference>
<dbReference type="Pfam" id="PF01638">
    <property type="entry name" value="HxlR"/>
    <property type="match status" value="1"/>
</dbReference>
<comment type="caution">
    <text evidence="5">The sequence shown here is derived from an EMBL/GenBank/DDBJ whole genome shotgun (WGS) entry which is preliminary data.</text>
</comment>
<evidence type="ECO:0000313" key="6">
    <source>
        <dbReference type="Proteomes" id="UP001597010"/>
    </source>
</evidence>
<sequence length="126" mass="14737">MANEAKHVTEQCNAALNAIRDTLYVLSGKWKIQLIVILRDGPMRFNEIQRALIDITPKVLSRELRELELNEFVIRKVYDTFPVTVTYELTPYSATLDPIIDSLRKWGVQHRERIVESRRSSEERLP</sequence>
<dbReference type="PANTHER" id="PTHR33204">
    <property type="entry name" value="TRANSCRIPTIONAL REGULATOR, MARR FAMILY"/>
    <property type="match status" value="1"/>
</dbReference>
<dbReference type="InterPro" id="IPR002577">
    <property type="entry name" value="HTH_HxlR"/>
</dbReference>
<dbReference type="EMBL" id="JBHTHZ010000005">
    <property type="protein sequence ID" value="MFD0793891.1"/>
    <property type="molecule type" value="Genomic_DNA"/>
</dbReference>
<feature type="domain" description="HTH hxlR-type" evidence="4">
    <location>
        <begin position="12"/>
        <end position="115"/>
    </location>
</feature>
<protein>
    <submittedName>
        <fullName evidence="5">Winged helix-turn-helix transcriptional regulator</fullName>
    </submittedName>
</protein>